<dbReference type="AlphaFoldDB" id="A0A7G2CI12"/>
<protein>
    <submittedName>
        <fullName evidence="1">Uncharacterized protein</fullName>
    </submittedName>
</protein>
<proteinExistence type="predicted"/>
<evidence type="ECO:0000313" key="2">
    <source>
        <dbReference type="Proteomes" id="UP000515908"/>
    </source>
</evidence>
<dbReference type="EMBL" id="LR877156">
    <property type="protein sequence ID" value="CAD2219049.1"/>
    <property type="molecule type" value="Genomic_DNA"/>
</dbReference>
<accession>A0A7G2CI12</accession>
<gene>
    <name evidence="1" type="ORF">ADEAN_000654200</name>
</gene>
<keyword evidence="2" id="KW-1185">Reference proteome</keyword>
<reference evidence="1 2" key="1">
    <citation type="submission" date="2020-08" db="EMBL/GenBank/DDBJ databases">
        <authorList>
            <person name="Newling K."/>
            <person name="Davey J."/>
            <person name="Forrester S."/>
        </authorList>
    </citation>
    <scope>NUCLEOTIDE SEQUENCE [LARGE SCALE GENOMIC DNA]</scope>
    <source>
        <strain evidence="2">Crithidia deanei Carvalho (ATCC PRA-265)</strain>
    </source>
</reference>
<organism evidence="1 2">
    <name type="scientific">Angomonas deanei</name>
    <dbReference type="NCBI Taxonomy" id="59799"/>
    <lineage>
        <taxon>Eukaryota</taxon>
        <taxon>Discoba</taxon>
        <taxon>Euglenozoa</taxon>
        <taxon>Kinetoplastea</taxon>
        <taxon>Metakinetoplastina</taxon>
        <taxon>Trypanosomatida</taxon>
        <taxon>Trypanosomatidae</taxon>
        <taxon>Strigomonadinae</taxon>
        <taxon>Angomonas</taxon>
    </lineage>
</organism>
<sequence>MQTLSENSRTIAADVSEHQEGESDSSWIIITEDDILTESERLRRTAARLEEESRVNHDRLREEESRLSREFIHQHILTEDANTNKGLLYPVFAYFSSLFGDNTVRERVIITDCDCIAAKYGYHRPTCPHRDS</sequence>
<name>A0A7G2CI12_9TRYP</name>
<dbReference type="VEuPathDB" id="TriTrypDB:ADEAN_000654200"/>
<evidence type="ECO:0000313" key="1">
    <source>
        <dbReference type="EMBL" id="CAD2219049.1"/>
    </source>
</evidence>
<dbReference type="Proteomes" id="UP000515908">
    <property type="component" value="Chromosome 12"/>
</dbReference>